<dbReference type="InParanoid" id="A0A0G4EIM1"/>
<keyword evidence="1" id="KW-1133">Transmembrane helix</keyword>
<dbReference type="VEuPathDB" id="CryptoDB:Vbra_3790"/>
<gene>
    <name evidence="4" type="ORF">Vbra_3790</name>
</gene>
<feature type="transmembrane region" description="Helical" evidence="1">
    <location>
        <begin position="210"/>
        <end position="229"/>
    </location>
</feature>
<dbReference type="SUPFAM" id="SSF53474">
    <property type="entry name" value="alpha/beta-Hydrolases"/>
    <property type="match status" value="1"/>
</dbReference>
<feature type="signal peptide" evidence="2">
    <location>
        <begin position="1"/>
        <end position="17"/>
    </location>
</feature>
<evidence type="ECO:0000259" key="3">
    <source>
        <dbReference type="Pfam" id="PF12697"/>
    </source>
</evidence>
<dbReference type="InterPro" id="IPR050266">
    <property type="entry name" value="AB_hydrolase_sf"/>
</dbReference>
<dbReference type="InterPro" id="IPR000073">
    <property type="entry name" value="AB_hydrolase_1"/>
</dbReference>
<name>A0A0G4EIM1_VITBC</name>
<dbReference type="Gene3D" id="3.40.50.1820">
    <property type="entry name" value="alpha/beta hydrolase"/>
    <property type="match status" value="1"/>
</dbReference>
<keyword evidence="5" id="KW-1185">Reference proteome</keyword>
<organism evidence="4 5">
    <name type="scientific">Vitrella brassicaformis (strain CCMP3155)</name>
    <dbReference type="NCBI Taxonomy" id="1169540"/>
    <lineage>
        <taxon>Eukaryota</taxon>
        <taxon>Sar</taxon>
        <taxon>Alveolata</taxon>
        <taxon>Colpodellida</taxon>
        <taxon>Vitrellaceae</taxon>
        <taxon>Vitrella</taxon>
    </lineage>
</organism>
<evidence type="ECO:0000256" key="1">
    <source>
        <dbReference type="SAM" id="Phobius"/>
    </source>
</evidence>
<sequence>MPHGTLWVYLLTCFAAADLNRGLRYQTIPSMASGAGSPAVLEKNGKTLMRTCVTGDRTKPIIFFIHGFPDDESVWDDAVQHYQGRYQCVCVTLPNCGGVVDRSWGFDFPEMLHMLKNTVDDVNPTGAPMVVVAHDWGTAYARAFEKAYPHLVKKLVLIDIGPDFAALPSSPMIVFRSSHPSIIGYLLQPLYTLVLACVFLAQAAIPIRSVGHFVAGVLNTILTIIWKLINMIFHPPNVKLQFVHRKSPYQYAQAYPYFYLWKHVLFGSANNAFDGEWSEPKCPVLFVYGGQGIKALMNYHSPAVLKWFKEKAPKGSQAVAFNNAGHWVMHDCQKEFHTLVDQLLAATD</sequence>
<keyword evidence="1" id="KW-0812">Transmembrane</keyword>
<dbReference type="AlphaFoldDB" id="A0A0G4EIM1"/>
<evidence type="ECO:0000313" key="5">
    <source>
        <dbReference type="Proteomes" id="UP000041254"/>
    </source>
</evidence>
<evidence type="ECO:0000313" key="4">
    <source>
        <dbReference type="EMBL" id="CEL95737.1"/>
    </source>
</evidence>
<dbReference type="STRING" id="1169540.A0A0G4EIM1"/>
<dbReference type="OrthoDB" id="194775at2759"/>
<dbReference type="Proteomes" id="UP000041254">
    <property type="component" value="Unassembled WGS sequence"/>
</dbReference>
<keyword evidence="2" id="KW-0732">Signal</keyword>
<feature type="domain" description="AB hydrolase-1" evidence="3">
    <location>
        <begin position="62"/>
        <end position="335"/>
    </location>
</feature>
<dbReference type="PANTHER" id="PTHR43798">
    <property type="entry name" value="MONOACYLGLYCEROL LIPASE"/>
    <property type="match status" value="1"/>
</dbReference>
<dbReference type="OMA" id="ASSACHY"/>
<accession>A0A0G4EIM1</accession>
<proteinExistence type="predicted"/>
<dbReference type="InterPro" id="IPR029058">
    <property type="entry name" value="AB_hydrolase_fold"/>
</dbReference>
<feature type="transmembrane region" description="Helical" evidence="1">
    <location>
        <begin position="182"/>
        <end position="204"/>
    </location>
</feature>
<feature type="chain" id="PRO_5005187170" description="AB hydrolase-1 domain-containing protein" evidence="2">
    <location>
        <begin position="18"/>
        <end position="348"/>
    </location>
</feature>
<keyword evidence="1" id="KW-0472">Membrane</keyword>
<dbReference type="EMBL" id="CDMY01000236">
    <property type="protein sequence ID" value="CEL95737.1"/>
    <property type="molecule type" value="Genomic_DNA"/>
</dbReference>
<reference evidence="4 5" key="1">
    <citation type="submission" date="2014-11" db="EMBL/GenBank/DDBJ databases">
        <authorList>
            <person name="Zhu J."/>
            <person name="Qi W."/>
            <person name="Song R."/>
        </authorList>
    </citation>
    <scope>NUCLEOTIDE SEQUENCE [LARGE SCALE GENOMIC DNA]</scope>
</reference>
<dbReference type="Pfam" id="PF12697">
    <property type="entry name" value="Abhydrolase_6"/>
    <property type="match status" value="1"/>
</dbReference>
<evidence type="ECO:0000256" key="2">
    <source>
        <dbReference type="SAM" id="SignalP"/>
    </source>
</evidence>
<protein>
    <recommendedName>
        <fullName evidence="3">AB hydrolase-1 domain-containing protein</fullName>
    </recommendedName>
</protein>